<dbReference type="SUPFAM" id="SSF47336">
    <property type="entry name" value="ACP-like"/>
    <property type="match status" value="1"/>
</dbReference>
<feature type="domain" description="Carrier" evidence="1">
    <location>
        <begin position="8"/>
        <end position="68"/>
    </location>
</feature>
<dbReference type="KEGG" id="tig:THII_0676"/>
<sequence>MTLDRNNLLNYFQKHMGLDTHEIDDETRLFSSGLLDSFSMVDLIFFIEENAKFRVKPTEVNLDNLDSIQRILNFTQARGE</sequence>
<reference evidence="2 3" key="1">
    <citation type="journal article" date="2014" name="ISME J.">
        <title>Ecophysiology of Thioploca ingrica as revealed by the complete genome sequence supplemented with proteomic evidence.</title>
        <authorList>
            <person name="Kojima H."/>
            <person name="Ogura Y."/>
            <person name="Yamamoto N."/>
            <person name="Togashi T."/>
            <person name="Mori H."/>
            <person name="Watanabe T."/>
            <person name="Nemoto F."/>
            <person name="Kurokawa K."/>
            <person name="Hayashi T."/>
            <person name="Fukui M."/>
        </authorList>
    </citation>
    <scope>NUCLEOTIDE SEQUENCE [LARGE SCALE GENOMIC DNA]</scope>
</reference>
<dbReference type="HOGENOM" id="CLU_108696_16_4_6"/>
<evidence type="ECO:0000313" key="3">
    <source>
        <dbReference type="Proteomes" id="UP000031623"/>
    </source>
</evidence>
<dbReference type="STRING" id="40754.THII_0676"/>
<gene>
    <name evidence="2" type="ORF">THII_0676</name>
</gene>
<proteinExistence type="predicted"/>
<dbReference type="Pfam" id="PF00550">
    <property type="entry name" value="PP-binding"/>
    <property type="match status" value="1"/>
</dbReference>
<dbReference type="AlphaFoldDB" id="A0A090ABI1"/>
<organism evidence="2 3">
    <name type="scientific">Thioploca ingrica</name>
    <dbReference type="NCBI Taxonomy" id="40754"/>
    <lineage>
        <taxon>Bacteria</taxon>
        <taxon>Pseudomonadati</taxon>
        <taxon>Pseudomonadota</taxon>
        <taxon>Gammaproteobacteria</taxon>
        <taxon>Thiotrichales</taxon>
        <taxon>Thiotrichaceae</taxon>
        <taxon>Thioploca</taxon>
    </lineage>
</organism>
<keyword evidence="3" id="KW-1185">Reference proteome</keyword>
<dbReference type="EMBL" id="AP014633">
    <property type="protein sequence ID" value="BAP54973.1"/>
    <property type="molecule type" value="Genomic_DNA"/>
</dbReference>
<dbReference type="Gene3D" id="1.10.1200.10">
    <property type="entry name" value="ACP-like"/>
    <property type="match status" value="1"/>
</dbReference>
<accession>A0A090ABI1</accession>
<dbReference type="InterPro" id="IPR009081">
    <property type="entry name" value="PP-bd_ACP"/>
</dbReference>
<protein>
    <recommendedName>
        <fullName evidence="1">Carrier domain-containing protein</fullName>
    </recommendedName>
</protein>
<evidence type="ECO:0000259" key="1">
    <source>
        <dbReference type="Pfam" id="PF00550"/>
    </source>
</evidence>
<dbReference type="InterPro" id="IPR036736">
    <property type="entry name" value="ACP-like_sf"/>
</dbReference>
<dbReference type="Proteomes" id="UP000031623">
    <property type="component" value="Chromosome"/>
</dbReference>
<evidence type="ECO:0000313" key="2">
    <source>
        <dbReference type="EMBL" id="BAP54973.1"/>
    </source>
</evidence>
<name>A0A090ABI1_9GAMM</name>